<dbReference type="EMBL" id="LAZR01000488">
    <property type="protein sequence ID" value="KKN66842.1"/>
    <property type="molecule type" value="Genomic_DNA"/>
</dbReference>
<organism evidence="1">
    <name type="scientific">marine sediment metagenome</name>
    <dbReference type="NCBI Taxonomy" id="412755"/>
    <lineage>
        <taxon>unclassified sequences</taxon>
        <taxon>metagenomes</taxon>
        <taxon>ecological metagenomes</taxon>
    </lineage>
</organism>
<evidence type="ECO:0008006" key="2">
    <source>
        <dbReference type="Google" id="ProtNLM"/>
    </source>
</evidence>
<dbReference type="AlphaFoldDB" id="A0A0F9SW57"/>
<accession>A0A0F9SW57</accession>
<gene>
    <name evidence="1" type="ORF">LCGC14_0467100</name>
</gene>
<name>A0A0F9SW57_9ZZZZ</name>
<protein>
    <recommendedName>
        <fullName evidence="2">Large polyvalent protein associated domain-containing protein</fullName>
    </recommendedName>
</protein>
<comment type="caution">
    <text evidence="1">The sequence shown here is derived from an EMBL/GenBank/DDBJ whole genome shotgun (WGS) entry which is preliminary data.</text>
</comment>
<proteinExistence type="predicted"/>
<evidence type="ECO:0000313" key="1">
    <source>
        <dbReference type="EMBL" id="KKN66842.1"/>
    </source>
</evidence>
<sequence>METEPLPLKSDIKWDEPSKAESVIATDIKWDNMDDKNYVEQQVAQVPSLQGHVTEGLAEGKSYTQIRAQLKDFETERTAETAPWIDPAIAASGGFGAGGKMALSRGATPAGAAIKAFLSGSTAAATEPISGTLTDVIGEKYPKAALPFNLVSSGLLGAGLESPLERVISRTAGRALPKTAAKIAGKAPKVSDIVWDIKPKEVPEAPIVAPERVVAAEIPVEKGVTPTKSHLEFLDEVFDQPVSKGGKVFLEADRQGGTPEVFGFGGDSITTQWTKGKDFTKAEARSAIKSALKNKELSGRGQAILDDIVDASKEDFDTISKKTVDVDFEIAEGQKVVIDDETFTKTVNDKGEVFLEDGKTIGPLAPDSQIRVDKVLPKEGEAPVLKAQDVKLPRVKPTQPDFIGAREGLEGRVPAEEAPIERGGLFDIEGRKQTQAQAEAAKRQVALPGEEAVVSGTLPKIDVQAGHVEVGPMTAMAKKAAKSFKEFWQPLSTVPESDKLLKARSKSLGDLDRIESFTKKIWKRTNKLEPEVKRDMFRYLDGELDVTAIPVHAQGLAKSLRNTMNMTGKMLVRRGLLTEETFQANKSQYTRYLYLKHILGEKNPIKVGQNGAMDLSNLKKRKDLTKEQQRAIGLVEDVSVSAPVGLMQSLTNIAKYDFFNTISENPNWTWQPSKVKIKLPGELRARSMGIGKLAEETKVMREVYEQAPNVPEIKAKYNALSQALDRAMAETANVPEDFVQLPTSKSYGPLAGAFVRKPIARDIMPIYSMNNTGLSRIVDTALQIEAKGMAAFKVAKVALNPPTAFRNVISNIFQLNMSGIPLPMIPVHMTKAMQHILAQTPEYIQAKRNGLFRTNWAQAEIKDVLDTIRPLQNKPHQQVLSGLSKVAEQYGKIDDFFKMAKFLEQLGKGVDVPSSVRQAQKWGMDYSLAHPAIKFARRHIAPFISYQYKVAPLIAESLAKRPWVIGKYLAIPYMMSEMIKDRDDISEKQWERLEKELPLYIKKEKSYMIVPWKSPEGRYQWVNLEYYFPWGNLMGMGRAMYDRDARETLEGLGIGNPFLDIYAAFKGMRGDLPPKDPFTGREIYNELDRPSGKAAKTMEWLYNKWAPSFATRYGALGYASRIGKQDRYGRTTTPGHAIGRVFGFNVVAPSPIQTAKAKKARMLELRFALSRIIKDPEISAEEKNRARTAFTRKINEVME</sequence>
<reference evidence="1" key="1">
    <citation type="journal article" date="2015" name="Nature">
        <title>Complex archaea that bridge the gap between prokaryotes and eukaryotes.</title>
        <authorList>
            <person name="Spang A."/>
            <person name="Saw J.H."/>
            <person name="Jorgensen S.L."/>
            <person name="Zaremba-Niedzwiedzka K."/>
            <person name="Martijn J."/>
            <person name="Lind A.E."/>
            <person name="van Eijk R."/>
            <person name="Schleper C."/>
            <person name="Guy L."/>
            <person name="Ettema T.J."/>
        </authorList>
    </citation>
    <scope>NUCLEOTIDE SEQUENCE</scope>
</reference>